<keyword evidence="1" id="KW-0472">Membrane</keyword>
<feature type="transmembrane region" description="Helical" evidence="1">
    <location>
        <begin position="164"/>
        <end position="181"/>
    </location>
</feature>
<organism evidence="3 4">
    <name type="scientific">Candidatus Chryseopegocella kryptomonas</name>
    <dbReference type="NCBI Taxonomy" id="1633643"/>
    <lineage>
        <taxon>Bacteria</taxon>
        <taxon>Pseudomonadati</taxon>
        <taxon>Candidatus Kryptoniota</taxon>
        <taxon>Candidatus Chryseopegocella</taxon>
    </lineage>
</organism>
<evidence type="ECO:0000256" key="1">
    <source>
        <dbReference type="SAM" id="Phobius"/>
    </source>
</evidence>
<keyword evidence="1" id="KW-1133">Transmembrane helix</keyword>
<dbReference type="EMBL" id="CZVW01000020">
    <property type="protein sequence ID" value="CUT04026.1"/>
    <property type="molecule type" value="Genomic_DNA"/>
</dbReference>
<reference evidence="4" key="1">
    <citation type="submission" date="2015-11" db="EMBL/GenBank/DDBJ databases">
        <authorList>
            <person name="Varghese N."/>
        </authorList>
    </citation>
    <scope>NUCLEOTIDE SEQUENCE [LARGE SCALE GENOMIC DNA]</scope>
    <source>
        <strain evidence="4">JGI-23</strain>
    </source>
</reference>
<name>A0A0P1NXH4_9BACT</name>
<feature type="transmembrane region" description="Helical" evidence="1">
    <location>
        <begin position="134"/>
        <end position="152"/>
    </location>
</feature>
<feature type="chain" id="PRO_5006067952" evidence="2">
    <location>
        <begin position="20"/>
        <end position="216"/>
    </location>
</feature>
<feature type="signal peptide" evidence="2">
    <location>
        <begin position="1"/>
        <end position="19"/>
    </location>
</feature>
<dbReference type="OrthoDB" id="9795019at2"/>
<evidence type="ECO:0000313" key="4">
    <source>
        <dbReference type="Proteomes" id="UP000199197"/>
    </source>
</evidence>
<evidence type="ECO:0000313" key="3">
    <source>
        <dbReference type="EMBL" id="CUT04026.1"/>
    </source>
</evidence>
<keyword evidence="1" id="KW-0812">Transmembrane</keyword>
<feature type="transmembrane region" description="Helical" evidence="1">
    <location>
        <begin position="43"/>
        <end position="68"/>
    </location>
</feature>
<keyword evidence="4" id="KW-1185">Reference proteome</keyword>
<proteinExistence type="predicted"/>
<dbReference type="RefSeq" id="WP_092350674.1">
    <property type="nucleotide sequence ID" value="NZ_CZVW01000020.1"/>
</dbReference>
<gene>
    <name evidence="3" type="ORF">JGI23_01617</name>
</gene>
<protein>
    <submittedName>
        <fullName evidence="3">Uncharacterized protein</fullName>
    </submittedName>
</protein>
<keyword evidence="2" id="KW-0732">Signal</keyword>
<evidence type="ECO:0000256" key="2">
    <source>
        <dbReference type="SAM" id="SignalP"/>
    </source>
</evidence>
<accession>A0A0P1NXH4</accession>
<dbReference type="AlphaFoldDB" id="A0A0P1NXH4"/>
<sequence length="216" mass="24423">MRKFCFALILLSLLQTLNAQTIEIDTVEISKPIEIDTSNSEITFGKIFLITSAVIGIPFTTGLVLLSLSPPSYVLIQKDENFYHGFGFETSIGFGDSTRFRFSDYRFIFQFSLIKNFKSRFLLGLNKDVALKRFGQAGIFGVGTSMGFFFWTNFKNFSASGIEISLWLGNAMNVPYILLFPQHHLFIKFRSGVELWSGKKVNEINIGFSSSITLKK</sequence>
<dbReference type="Proteomes" id="UP000199197">
    <property type="component" value="Unassembled WGS sequence"/>
</dbReference>